<name>A0A7W4J622_9PROT</name>
<dbReference type="AlphaFoldDB" id="A0A7W4J622"/>
<protein>
    <submittedName>
        <fullName evidence="2">Extracellular solute-binding protein</fullName>
    </submittedName>
</protein>
<dbReference type="Gene3D" id="3.40.190.10">
    <property type="entry name" value="Periplasmic binding protein-like II"/>
    <property type="match status" value="3"/>
</dbReference>
<accession>A0A7W4J622</accession>
<proteinExistence type="inferred from homology"/>
<comment type="caution">
    <text evidence="2">The sequence shown here is derived from an EMBL/GenBank/DDBJ whole genome shotgun (WGS) entry which is preliminary data.</text>
</comment>
<dbReference type="EMBL" id="JABEQH010000004">
    <property type="protein sequence ID" value="MBB2175118.1"/>
    <property type="molecule type" value="Genomic_DNA"/>
</dbReference>
<dbReference type="SUPFAM" id="SSF53850">
    <property type="entry name" value="Periplasmic binding protein-like II"/>
    <property type="match status" value="1"/>
</dbReference>
<dbReference type="PANTHER" id="PTHR30632">
    <property type="entry name" value="MOLYBDATE-BINDING PERIPLASMIC PROTEIN"/>
    <property type="match status" value="1"/>
</dbReference>
<dbReference type="CDD" id="cd13540">
    <property type="entry name" value="PBP2_ModA_WtpA"/>
    <property type="match status" value="1"/>
</dbReference>
<evidence type="ECO:0000256" key="1">
    <source>
        <dbReference type="ARBA" id="ARBA00009438"/>
    </source>
</evidence>
<dbReference type="RefSeq" id="WP_182941597.1">
    <property type="nucleotide sequence ID" value="NZ_JABEQH010000004.1"/>
</dbReference>
<dbReference type="Pfam" id="PF13531">
    <property type="entry name" value="SBP_bac_11"/>
    <property type="match status" value="1"/>
</dbReference>
<comment type="similarity">
    <text evidence="1">Belongs to the bacterial solute-binding protein 1 family. WtpA subfamily.</text>
</comment>
<dbReference type="PANTHER" id="PTHR30632:SF16">
    <property type="entry name" value="MOLYBDATE_TUNGSTATE-BINDING PROTEIN WTPA"/>
    <property type="match status" value="1"/>
</dbReference>
<gene>
    <name evidence="2" type="ORF">HLH21_04155</name>
</gene>
<dbReference type="GO" id="GO:0015689">
    <property type="term" value="P:molybdate ion transport"/>
    <property type="evidence" value="ECO:0007669"/>
    <property type="project" value="TreeGrafter"/>
</dbReference>
<keyword evidence="3" id="KW-1185">Reference proteome</keyword>
<evidence type="ECO:0000313" key="3">
    <source>
        <dbReference type="Proteomes" id="UP000561066"/>
    </source>
</evidence>
<organism evidence="2 3">
    <name type="scientific">Gluconacetobacter johannae</name>
    <dbReference type="NCBI Taxonomy" id="112140"/>
    <lineage>
        <taxon>Bacteria</taxon>
        <taxon>Pseudomonadati</taxon>
        <taxon>Pseudomonadota</taxon>
        <taxon>Alphaproteobacteria</taxon>
        <taxon>Acetobacterales</taxon>
        <taxon>Acetobacteraceae</taxon>
        <taxon>Gluconacetobacter</taxon>
    </lineage>
</organism>
<dbReference type="Proteomes" id="UP000561066">
    <property type="component" value="Unassembled WGS sequence"/>
</dbReference>
<dbReference type="InterPro" id="IPR050682">
    <property type="entry name" value="ModA/WtpA"/>
</dbReference>
<dbReference type="GO" id="GO:0030973">
    <property type="term" value="F:molybdate ion binding"/>
    <property type="evidence" value="ECO:0007669"/>
    <property type="project" value="TreeGrafter"/>
</dbReference>
<sequence length="291" mass="30949">MHRRSFLLGALAGGMPAVILARAEGAETVSVLYAGSLLSLMEKGIGPAFDARGDGAFVGYAGGSGALANQIRGGLRRADIFISASPKLNDTLGAGHGDRVRWYIEFARSPLMIGYDPRSRFAADLKTRPWHEVLQLPGLRIGRTDPVLDPKGALTVQMLQRAEAAYHLPGLASRVLGAPDNPQQVRPEESLVGRLQSGQVDVGFFYATETADLHIPAIALPPDIVVAAHYTVTILRDAPNPAGAERFVAFLLGREGRAIQRRHGLDTVGPTLTGDAAALPDLLRPFVAPGK</sequence>
<reference evidence="2 3" key="1">
    <citation type="submission" date="2020-04" db="EMBL/GenBank/DDBJ databases">
        <title>Description of novel Gluconacetobacter.</title>
        <authorList>
            <person name="Sombolestani A."/>
        </authorList>
    </citation>
    <scope>NUCLEOTIDE SEQUENCE [LARGE SCALE GENOMIC DNA]</scope>
    <source>
        <strain evidence="2 3">LMG 21312</strain>
    </source>
</reference>
<evidence type="ECO:0000313" key="2">
    <source>
        <dbReference type="EMBL" id="MBB2175118.1"/>
    </source>
</evidence>